<sequence length="201" mass="23562">MASKKSLRKDSYTFLIGYTLNQIVGIKLPYYLITGVIDSFLQHARIPVSAEQYCAIKLQKLYNEWRNLQKLHYRKTDTQLKKNKEFSIILDDLFGIAQADDLEVIKIKEDRDFVISQRQKGRPGSMLGIDLKIINKEKRAEERLKIVNERRKRTYEESEIHDTFVEMSTSSSTDESTMEDEEFYKSGPSTKCFKQPNRGKY</sequence>
<accession>A0A6G0T1X8</accession>
<evidence type="ECO:0000313" key="4">
    <source>
        <dbReference type="Proteomes" id="UP000475862"/>
    </source>
</evidence>
<dbReference type="OrthoDB" id="6619148at2759"/>
<feature type="region of interest" description="Disordered" evidence="1">
    <location>
        <begin position="162"/>
        <end position="201"/>
    </location>
</feature>
<proteinExistence type="predicted"/>
<keyword evidence="2" id="KW-1133">Transmembrane helix</keyword>
<comment type="caution">
    <text evidence="3">The sequence shown here is derived from an EMBL/GenBank/DDBJ whole genome shotgun (WGS) entry which is preliminary data.</text>
</comment>
<feature type="compositionally biased region" description="Low complexity" evidence="1">
    <location>
        <begin position="166"/>
        <end position="175"/>
    </location>
</feature>
<organism evidence="3 4">
    <name type="scientific">Aphis glycines</name>
    <name type="common">Soybean aphid</name>
    <dbReference type="NCBI Taxonomy" id="307491"/>
    <lineage>
        <taxon>Eukaryota</taxon>
        <taxon>Metazoa</taxon>
        <taxon>Ecdysozoa</taxon>
        <taxon>Arthropoda</taxon>
        <taxon>Hexapoda</taxon>
        <taxon>Insecta</taxon>
        <taxon>Pterygota</taxon>
        <taxon>Neoptera</taxon>
        <taxon>Paraneoptera</taxon>
        <taxon>Hemiptera</taxon>
        <taxon>Sternorrhyncha</taxon>
        <taxon>Aphidomorpha</taxon>
        <taxon>Aphidoidea</taxon>
        <taxon>Aphididae</taxon>
        <taxon>Aphidini</taxon>
        <taxon>Aphis</taxon>
        <taxon>Aphis</taxon>
    </lineage>
</organism>
<evidence type="ECO:0000256" key="2">
    <source>
        <dbReference type="SAM" id="Phobius"/>
    </source>
</evidence>
<evidence type="ECO:0000313" key="3">
    <source>
        <dbReference type="EMBL" id="KAE9524204.1"/>
    </source>
</evidence>
<keyword evidence="4" id="KW-1185">Reference proteome</keyword>
<dbReference type="Proteomes" id="UP000475862">
    <property type="component" value="Unassembled WGS sequence"/>
</dbReference>
<evidence type="ECO:0000256" key="1">
    <source>
        <dbReference type="SAM" id="MobiDB-lite"/>
    </source>
</evidence>
<keyword evidence="2" id="KW-0472">Membrane</keyword>
<dbReference type="AlphaFoldDB" id="A0A6G0T1X8"/>
<protein>
    <submittedName>
        <fullName evidence="3">Uncharacterized protein</fullName>
    </submittedName>
</protein>
<gene>
    <name evidence="3" type="ORF">AGLY_015243</name>
</gene>
<feature type="transmembrane region" description="Helical" evidence="2">
    <location>
        <begin position="12"/>
        <end position="33"/>
    </location>
</feature>
<keyword evidence="2" id="KW-0812">Transmembrane</keyword>
<dbReference type="EMBL" id="VYZN01000070">
    <property type="protein sequence ID" value="KAE9524204.1"/>
    <property type="molecule type" value="Genomic_DNA"/>
</dbReference>
<name>A0A6G0T1X8_APHGL</name>
<reference evidence="3 4" key="1">
    <citation type="submission" date="2019-08" db="EMBL/GenBank/DDBJ databases">
        <title>The genome of the soybean aphid Biotype 1, its phylome, world population structure and adaptation to the North American continent.</title>
        <authorList>
            <person name="Giordano R."/>
            <person name="Donthu R.K."/>
            <person name="Hernandez A.G."/>
            <person name="Wright C.L."/>
            <person name="Zimin A.V."/>
        </authorList>
    </citation>
    <scope>NUCLEOTIDE SEQUENCE [LARGE SCALE GENOMIC DNA]</scope>
    <source>
        <tissue evidence="3">Whole aphids</tissue>
    </source>
</reference>